<reference evidence="2" key="1">
    <citation type="journal article" date="2016" name="Nature">
        <title>The genome of the seagrass Zostera marina reveals angiosperm adaptation to the sea.</title>
        <authorList>
            <person name="Olsen J.L."/>
            <person name="Rouze P."/>
            <person name="Verhelst B."/>
            <person name="Lin Y.-C."/>
            <person name="Bayer T."/>
            <person name="Collen J."/>
            <person name="Dattolo E."/>
            <person name="De Paoli E."/>
            <person name="Dittami S."/>
            <person name="Maumus F."/>
            <person name="Michel G."/>
            <person name="Kersting A."/>
            <person name="Lauritano C."/>
            <person name="Lohaus R."/>
            <person name="Toepel M."/>
            <person name="Tonon T."/>
            <person name="Vanneste K."/>
            <person name="Amirebrahimi M."/>
            <person name="Brakel J."/>
            <person name="Bostroem C."/>
            <person name="Chovatia M."/>
            <person name="Grimwood J."/>
            <person name="Jenkins J.W."/>
            <person name="Jueterbock A."/>
            <person name="Mraz A."/>
            <person name="Stam W.T."/>
            <person name="Tice H."/>
            <person name="Bornberg-Bauer E."/>
            <person name="Green P.J."/>
            <person name="Pearson G.A."/>
            <person name="Procaccini G."/>
            <person name="Duarte C.M."/>
            <person name="Schmutz J."/>
            <person name="Reusch T.B.H."/>
            <person name="Van de Peer Y."/>
        </authorList>
    </citation>
    <scope>NUCLEOTIDE SEQUENCE [LARGE SCALE GENOMIC DNA]</scope>
    <source>
        <strain evidence="2">cv. Finnish</strain>
    </source>
</reference>
<keyword evidence="2" id="KW-1185">Reference proteome</keyword>
<comment type="caution">
    <text evidence="1">The sequence shown here is derived from an EMBL/GenBank/DDBJ whole genome shotgun (WGS) entry which is preliminary data.</text>
</comment>
<dbReference type="EMBL" id="LFYR01000781">
    <property type="protein sequence ID" value="KMZ69285.1"/>
    <property type="molecule type" value="Genomic_DNA"/>
</dbReference>
<dbReference type="Proteomes" id="UP000036987">
    <property type="component" value="Unassembled WGS sequence"/>
</dbReference>
<dbReference type="OrthoDB" id="785757at2759"/>
<name>A0A0K9PM26_ZOSMR</name>
<evidence type="ECO:0000313" key="1">
    <source>
        <dbReference type="EMBL" id="KMZ69285.1"/>
    </source>
</evidence>
<feature type="non-terminal residue" evidence="1">
    <location>
        <position position="1"/>
    </location>
</feature>
<evidence type="ECO:0000313" key="2">
    <source>
        <dbReference type="Proteomes" id="UP000036987"/>
    </source>
</evidence>
<accession>A0A0K9PM26</accession>
<sequence>IQPQGLECLQKNI</sequence>
<proteinExistence type="predicted"/>
<protein>
    <submittedName>
        <fullName evidence="1">Uncharacterized protein</fullName>
    </submittedName>
</protein>
<gene>
    <name evidence="1" type="ORF">ZOSMA_218G00040</name>
</gene>
<organism evidence="1 2">
    <name type="scientific">Zostera marina</name>
    <name type="common">Eelgrass</name>
    <dbReference type="NCBI Taxonomy" id="29655"/>
    <lineage>
        <taxon>Eukaryota</taxon>
        <taxon>Viridiplantae</taxon>
        <taxon>Streptophyta</taxon>
        <taxon>Embryophyta</taxon>
        <taxon>Tracheophyta</taxon>
        <taxon>Spermatophyta</taxon>
        <taxon>Magnoliopsida</taxon>
        <taxon>Liliopsida</taxon>
        <taxon>Zosteraceae</taxon>
        <taxon>Zostera</taxon>
    </lineage>
</organism>